<dbReference type="InterPro" id="IPR006685">
    <property type="entry name" value="MscS_channel_2nd"/>
</dbReference>
<dbReference type="Proteomes" id="UP000075359">
    <property type="component" value="Unassembled WGS sequence"/>
</dbReference>
<evidence type="ECO:0000256" key="9">
    <source>
        <dbReference type="SAM" id="SignalP"/>
    </source>
</evidence>
<evidence type="ECO:0000256" key="4">
    <source>
        <dbReference type="ARBA" id="ARBA00022692"/>
    </source>
</evidence>
<dbReference type="Pfam" id="PF21088">
    <property type="entry name" value="MS_channel_1st"/>
    <property type="match status" value="1"/>
</dbReference>
<keyword evidence="3" id="KW-1003">Cell membrane</keyword>
<keyword evidence="4 8" id="KW-0812">Transmembrane</keyword>
<dbReference type="PANTHER" id="PTHR30347">
    <property type="entry name" value="POTASSIUM CHANNEL RELATED"/>
    <property type="match status" value="1"/>
</dbReference>
<dbReference type="SUPFAM" id="SSF82689">
    <property type="entry name" value="Mechanosensitive channel protein MscS (YggB), C-terminal domain"/>
    <property type="match status" value="1"/>
</dbReference>
<keyword evidence="6 8" id="KW-0472">Membrane</keyword>
<proteinExistence type="inferred from homology"/>
<keyword evidence="5 8" id="KW-1133">Transmembrane helix</keyword>
<dbReference type="InterPro" id="IPR011066">
    <property type="entry name" value="MscS_channel_C_sf"/>
</dbReference>
<dbReference type="Pfam" id="PF21082">
    <property type="entry name" value="MS_channel_3rd"/>
    <property type="match status" value="1"/>
</dbReference>
<comment type="caution">
    <text evidence="13">The sequence shown here is derived from an EMBL/GenBank/DDBJ whole genome shotgun (WGS) entry which is preliminary data.</text>
</comment>
<dbReference type="GO" id="GO:0005886">
    <property type="term" value="C:plasma membrane"/>
    <property type="evidence" value="ECO:0007669"/>
    <property type="project" value="UniProtKB-SubCell"/>
</dbReference>
<accession>A0A151CGS6</accession>
<dbReference type="GO" id="GO:0008381">
    <property type="term" value="F:mechanosensitive monoatomic ion channel activity"/>
    <property type="evidence" value="ECO:0007669"/>
    <property type="project" value="UniProtKB-ARBA"/>
</dbReference>
<dbReference type="Gene3D" id="3.30.70.100">
    <property type="match status" value="1"/>
</dbReference>
<feature type="transmembrane region" description="Helical" evidence="8">
    <location>
        <begin position="366"/>
        <end position="384"/>
    </location>
</feature>
<dbReference type="InterPro" id="IPR052702">
    <property type="entry name" value="MscS-like_channel"/>
</dbReference>
<keyword evidence="9" id="KW-0732">Signal</keyword>
<feature type="transmembrane region" description="Helical" evidence="8">
    <location>
        <begin position="390"/>
        <end position="410"/>
    </location>
</feature>
<dbReference type="Gene3D" id="1.10.287.1260">
    <property type="match status" value="1"/>
</dbReference>
<dbReference type="STRING" id="1630136.AS592_07885"/>
<evidence type="ECO:0000256" key="8">
    <source>
        <dbReference type="SAM" id="Phobius"/>
    </source>
</evidence>
<feature type="domain" description="Mechanosensitive ion channel MscS C-terminal" evidence="11">
    <location>
        <begin position="488"/>
        <end position="576"/>
    </location>
</feature>
<comment type="similarity">
    <text evidence="2">Belongs to the MscS (TC 1.A.23) family.</text>
</comment>
<feature type="chain" id="PRO_5007578506" description="Mechanosensitive ion channel protein MscS" evidence="9">
    <location>
        <begin position="20"/>
        <end position="611"/>
    </location>
</feature>
<dbReference type="InterPro" id="IPR023408">
    <property type="entry name" value="MscS_beta-dom_sf"/>
</dbReference>
<dbReference type="InterPro" id="IPR049142">
    <property type="entry name" value="MS_channel_1st"/>
</dbReference>
<reference evidence="13 14" key="1">
    <citation type="submission" date="2015-11" db="EMBL/GenBank/DDBJ databases">
        <title>Draft genome of Sulfurovum riftiae 1812E, a member of the Epsilonproteobacteria isolated from the tube of the deep-sea hydrothermal vent tubewom Riftia pachyptila.</title>
        <authorList>
            <person name="Vetriani C."/>
            <person name="Giovannelli D."/>
        </authorList>
    </citation>
    <scope>NUCLEOTIDE SEQUENCE [LARGE SCALE GENOMIC DNA]</scope>
    <source>
        <strain evidence="13 14">1812E</strain>
    </source>
</reference>
<keyword evidence="7" id="KW-0175">Coiled coil</keyword>
<evidence type="ECO:0000259" key="11">
    <source>
        <dbReference type="Pfam" id="PF21082"/>
    </source>
</evidence>
<evidence type="ECO:0008006" key="15">
    <source>
        <dbReference type="Google" id="ProtNLM"/>
    </source>
</evidence>
<dbReference type="InterPro" id="IPR011014">
    <property type="entry name" value="MscS_channel_TM-2"/>
</dbReference>
<evidence type="ECO:0000256" key="2">
    <source>
        <dbReference type="ARBA" id="ARBA00008017"/>
    </source>
</evidence>
<dbReference type="SUPFAM" id="SSF50182">
    <property type="entry name" value="Sm-like ribonucleoproteins"/>
    <property type="match status" value="1"/>
</dbReference>
<dbReference type="AlphaFoldDB" id="A0A151CGS6"/>
<evidence type="ECO:0000256" key="6">
    <source>
        <dbReference type="ARBA" id="ARBA00023136"/>
    </source>
</evidence>
<evidence type="ECO:0000256" key="1">
    <source>
        <dbReference type="ARBA" id="ARBA00004651"/>
    </source>
</evidence>
<dbReference type="InterPro" id="IPR010920">
    <property type="entry name" value="LSM_dom_sf"/>
</dbReference>
<protein>
    <recommendedName>
        <fullName evidence="15">Mechanosensitive ion channel protein MscS</fullName>
    </recommendedName>
</protein>
<dbReference type="SUPFAM" id="SSF82861">
    <property type="entry name" value="Mechanosensitive channel protein MscS (YggB), transmembrane region"/>
    <property type="match status" value="1"/>
</dbReference>
<evidence type="ECO:0000256" key="3">
    <source>
        <dbReference type="ARBA" id="ARBA00022475"/>
    </source>
</evidence>
<dbReference type="PANTHER" id="PTHR30347:SF1">
    <property type="entry name" value="MECHANOSENSITIVE CHANNEL MSCK"/>
    <property type="match status" value="1"/>
</dbReference>
<name>A0A151CGS6_9BACT</name>
<feature type="domain" description="Mechanosensitive ion channel transmembrane helices 2/3" evidence="12">
    <location>
        <begin position="371"/>
        <end position="411"/>
    </location>
</feature>
<evidence type="ECO:0000259" key="12">
    <source>
        <dbReference type="Pfam" id="PF21088"/>
    </source>
</evidence>
<feature type="coiled-coil region" evidence="7">
    <location>
        <begin position="98"/>
        <end position="163"/>
    </location>
</feature>
<sequence>MNKILKLCFITVLLHQLQAADLNTSLILADKTVYSALLEKVEKRDPKSGEVLLQKALLNSLVSLPDSQAKKRKTFTQPKDPKEVKSLLSGWFDILSEKEKLESQKEMLLDKMATLKSQINSSMSQDPSLLTYQLQYAFYAKNKRSLEKQIEMFEQEAEQIETLLHQLPKTLRIQEKSLGEARKKLLDYYSLQEKKLKTLQIEKERLKLLGDEAQLDAFGKNASKEQQIYANISKELVAIDFLLFCDALQKKDQKALDWEQKILKQRQDSSGKPELIKLLKDMEREYLGIMNTLGGTTVQGVKYTVDSVWKLLKHPLFEINNTPVNIMNMFIVLVIFILGFLIGGFFKRIIQKAREDDSEFTVSSRILLANTIYYLIIFIAFFTSMKVLGINLSSLAIVAGALSVGIGFGLKNIVSNFVSGIILMLERSIKIGDYIELDENLRGHVTDISMRSTTISTNANIDVIIPNQNFIQNNVINWTMNDNIKRFEIPFGVKYGTKPQKVIDAVLKAVKESGFKDIYHTKTRFTRVVMTEMGESSVNFELFVWVKGKEILYPKRTTSRFLILIYDALYANDIEIPFPQRDLHIRSVDAEITFPVALDKASTDKEVLKKN</sequence>
<evidence type="ECO:0000259" key="10">
    <source>
        <dbReference type="Pfam" id="PF00924"/>
    </source>
</evidence>
<evidence type="ECO:0000256" key="7">
    <source>
        <dbReference type="SAM" id="Coils"/>
    </source>
</evidence>
<feature type="domain" description="Mechanosensitive ion channel MscS" evidence="10">
    <location>
        <begin position="412"/>
        <end position="479"/>
    </location>
</feature>
<dbReference type="RefSeq" id="WP_067330025.1">
    <property type="nucleotide sequence ID" value="NZ_LNKT01000012.1"/>
</dbReference>
<feature type="transmembrane region" description="Helical" evidence="8">
    <location>
        <begin position="326"/>
        <end position="346"/>
    </location>
</feature>
<evidence type="ECO:0000313" key="13">
    <source>
        <dbReference type="EMBL" id="KYJ86738.1"/>
    </source>
</evidence>
<dbReference type="Gene3D" id="2.30.30.60">
    <property type="match status" value="1"/>
</dbReference>
<gene>
    <name evidence="13" type="ORF">AS592_07885</name>
</gene>
<keyword evidence="14" id="KW-1185">Reference proteome</keyword>
<dbReference type="Pfam" id="PF00924">
    <property type="entry name" value="MS_channel_2nd"/>
    <property type="match status" value="1"/>
</dbReference>
<evidence type="ECO:0000313" key="14">
    <source>
        <dbReference type="Proteomes" id="UP000075359"/>
    </source>
</evidence>
<dbReference type="InterPro" id="IPR049278">
    <property type="entry name" value="MS_channel_C"/>
</dbReference>
<feature type="signal peptide" evidence="9">
    <location>
        <begin position="1"/>
        <end position="19"/>
    </location>
</feature>
<organism evidence="13 14">
    <name type="scientific">Sulfurovum riftiae</name>
    <dbReference type="NCBI Taxonomy" id="1630136"/>
    <lineage>
        <taxon>Bacteria</taxon>
        <taxon>Pseudomonadati</taxon>
        <taxon>Campylobacterota</taxon>
        <taxon>Epsilonproteobacteria</taxon>
        <taxon>Campylobacterales</taxon>
        <taxon>Sulfurovaceae</taxon>
        <taxon>Sulfurovum</taxon>
    </lineage>
</organism>
<dbReference type="EMBL" id="LNKT01000012">
    <property type="protein sequence ID" value="KYJ86738.1"/>
    <property type="molecule type" value="Genomic_DNA"/>
</dbReference>
<comment type="subcellular location">
    <subcellularLocation>
        <location evidence="1">Cell membrane</location>
        <topology evidence="1">Multi-pass membrane protein</topology>
    </subcellularLocation>
</comment>
<evidence type="ECO:0000256" key="5">
    <source>
        <dbReference type="ARBA" id="ARBA00022989"/>
    </source>
</evidence>